<dbReference type="EMBL" id="QXFU01000334">
    <property type="protein sequence ID" value="KAE9036349.1"/>
    <property type="molecule type" value="Genomic_DNA"/>
</dbReference>
<evidence type="ECO:0000259" key="1">
    <source>
        <dbReference type="PROSITE" id="PS51471"/>
    </source>
</evidence>
<sequence length="817" mass="90658">MMWFDDDEYGNYDDSEPTEAAVFKSGNWPFGVTGKPDDVLVPKGAVCAQISNILGPEEEQEEAAGEYSFGGQAESLPVAPGLFVTGVGSIALPLCPEQADKLIAICDKSPFGRKLDTMMDENVRKSWQLAPDQVDVKNPLWSSGLDKLSETVADRLGYKGVPLQCKLYKLLVYGEGGHFVKHQDTEKEDGMIATMVVQLPSLHEGGDLVVYRGGEVKHRHDFGKEDGTAAYLPHYAVHYADAEHALEKVTKGYRLVLIYSICLPSNMRGLERNPDMSKSEELGAAISCMGPDEKCFALLLAHEYTEKSITSMGSDALKGIDRARVESLMEGNGLADSAKKLQFFFAALTHDASFYDAGGDWEEDKHKESITWYSFRGKKYGTTSKTVFDLNFLNPDQDTLAQIWEERGESTFEGYLGNEGATRKTTYSRYAVVAWPVSRGMENTLEFINASAAIEALQAQRPVAPETLRTFINAVGDKVMETQAAYLREQAYSYEEPKKVSVSVEFARALSEFLVEANDMSLVNLFFDKVCSNVRNKDNVIPTIIALVRKYNWSDIGEAVLNSLKEKIETTSYGYRTMKEASGSAMIDKLQILHGLDDGPAKQALLKFAVNDAVNLRDVRLVASKGLGALWKWTLQSGDENTIETLAKKFKEMDPALLSPIVDMFSQQFGHLDSSDEKFAVLASVAAVRIRWLKTQVGPNETPFTWEMPDAAFPDNARIQAFLRGPEMSMTTTGVRVFSGLPDARKYANRTPQTNASFKMEPAGRGKDAYVTITKTREWFTKQHGKSAQYKAELQLLTDRFGDVAPEQGPPSKRARK</sequence>
<evidence type="ECO:0000313" key="2">
    <source>
        <dbReference type="EMBL" id="KAE9036349.1"/>
    </source>
</evidence>
<dbReference type="AlphaFoldDB" id="A0A6A3MYS9"/>
<dbReference type="PANTHER" id="PTHR33099:SF7">
    <property type="entry name" value="MYND-TYPE DOMAIN-CONTAINING PROTEIN"/>
    <property type="match status" value="1"/>
</dbReference>
<protein>
    <recommendedName>
        <fullName evidence="1">Fe2OG dioxygenase domain-containing protein</fullName>
    </recommendedName>
</protein>
<organism evidence="2 3">
    <name type="scientific">Phytophthora rubi</name>
    <dbReference type="NCBI Taxonomy" id="129364"/>
    <lineage>
        <taxon>Eukaryota</taxon>
        <taxon>Sar</taxon>
        <taxon>Stramenopiles</taxon>
        <taxon>Oomycota</taxon>
        <taxon>Peronosporomycetes</taxon>
        <taxon>Peronosporales</taxon>
        <taxon>Peronosporaceae</taxon>
        <taxon>Phytophthora</taxon>
    </lineage>
</organism>
<name>A0A6A3MYS9_9STRA</name>
<comment type="caution">
    <text evidence="2">The sequence shown here is derived from an EMBL/GenBank/DDBJ whole genome shotgun (WGS) entry which is preliminary data.</text>
</comment>
<dbReference type="Gene3D" id="2.60.120.620">
    <property type="entry name" value="q2cbj1_9rhob like domain"/>
    <property type="match status" value="1"/>
</dbReference>
<feature type="domain" description="Fe2OG dioxygenase" evidence="1">
    <location>
        <begin position="161"/>
        <end position="263"/>
    </location>
</feature>
<accession>A0A6A3MYS9</accession>
<dbReference type="Proteomes" id="UP000435112">
    <property type="component" value="Unassembled WGS sequence"/>
</dbReference>
<dbReference type="Pfam" id="PF13640">
    <property type="entry name" value="2OG-FeII_Oxy_3"/>
    <property type="match status" value="1"/>
</dbReference>
<proteinExistence type="predicted"/>
<dbReference type="PROSITE" id="PS51471">
    <property type="entry name" value="FE2OG_OXY"/>
    <property type="match status" value="1"/>
</dbReference>
<reference evidence="2 3" key="1">
    <citation type="submission" date="2018-09" db="EMBL/GenBank/DDBJ databases">
        <title>Genomic investigation of the strawberry pathogen Phytophthora fragariae indicates pathogenicity is determined by transcriptional variation in three key races.</title>
        <authorList>
            <person name="Adams T.M."/>
            <person name="Armitage A.D."/>
            <person name="Sobczyk M.K."/>
            <person name="Bates H.J."/>
            <person name="Dunwell J.M."/>
            <person name="Nellist C.F."/>
            <person name="Harrison R.J."/>
        </authorList>
    </citation>
    <scope>NUCLEOTIDE SEQUENCE [LARGE SCALE GENOMIC DNA]</scope>
    <source>
        <strain evidence="2 3">SCRP324</strain>
    </source>
</reference>
<dbReference type="PANTHER" id="PTHR33099">
    <property type="entry name" value="FE2OG DIOXYGENASE DOMAIN-CONTAINING PROTEIN"/>
    <property type="match status" value="1"/>
</dbReference>
<gene>
    <name evidence="2" type="ORF">PR002_g7130</name>
</gene>
<dbReference type="OrthoDB" id="120777at2759"/>
<dbReference type="InterPro" id="IPR044862">
    <property type="entry name" value="Pro_4_hyd_alph_FE2OG_OXY"/>
</dbReference>
<dbReference type="InterPro" id="IPR005123">
    <property type="entry name" value="Oxoglu/Fe-dep_dioxygenase_dom"/>
</dbReference>
<evidence type="ECO:0000313" key="3">
    <source>
        <dbReference type="Proteomes" id="UP000435112"/>
    </source>
</evidence>